<organism evidence="1 2">
    <name type="scientific">Elysia marginata</name>
    <dbReference type="NCBI Taxonomy" id="1093978"/>
    <lineage>
        <taxon>Eukaryota</taxon>
        <taxon>Metazoa</taxon>
        <taxon>Spiralia</taxon>
        <taxon>Lophotrochozoa</taxon>
        <taxon>Mollusca</taxon>
        <taxon>Gastropoda</taxon>
        <taxon>Heterobranchia</taxon>
        <taxon>Euthyneura</taxon>
        <taxon>Panpulmonata</taxon>
        <taxon>Sacoglossa</taxon>
        <taxon>Placobranchoidea</taxon>
        <taxon>Plakobranchidae</taxon>
        <taxon>Elysia</taxon>
    </lineage>
</organism>
<evidence type="ECO:0000313" key="1">
    <source>
        <dbReference type="EMBL" id="GFR65349.1"/>
    </source>
</evidence>
<comment type="caution">
    <text evidence="1">The sequence shown here is derived from an EMBL/GenBank/DDBJ whole genome shotgun (WGS) entry which is preliminary data.</text>
</comment>
<keyword evidence="2" id="KW-1185">Reference proteome</keyword>
<dbReference type="AlphaFoldDB" id="A0AAV4EXA2"/>
<sequence>MKLVTSGVIVKVWNSLSRMKMKVKRRITVVLFIQTKGKAYSCDIRRLIYKKQFVCDVPVKNCDFLISVFSQIICKSELKDTSPTCAQTAYELGVITTIQVMECILTRGQQVCLSWDATTTIEGYHGNEIHLTVNRTNCMAVDDRHLPGGKTSDYVTHMALDDRHLPGGKTSDYVTHIVSALTGAADV</sequence>
<proteinExistence type="predicted"/>
<dbReference type="Proteomes" id="UP000762676">
    <property type="component" value="Unassembled WGS sequence"/>
</dbReference>
<dbReference type="EMBL" id="BMAT01000380">
    <property type="protein sequence ID" value="GFR65349.1"/>
    <property type="molecule type" value="Genomic_DNA"/>
</dbReference>
<evidence type="ECO:0000313" key="2">
    <source>
        <dbReference type="Proteomes" id="UP000762676"/>
    </source>
</evidence>
<protein>
    <submittedName>
        <fullName evidence="1">Uncharacterized protein</fullName>
    </submittedName>
</protein>
<accession>A0AAV4EXA2</accession>
<reference evidence="1 2" key="1">
    <citation type="journal article" date="2021" name="Elife">
        <title>Chloroplast acquisition without the gene transfer in kleptoplastic sea slugs, Plakobranchus ocellatus.</title>
        <authorList>
            <person name="Maeda T."/>
            <person name="Takahashi S."/>
            <person name="Yoshida T."/>
            <person name="Shimamura S."/>
            <person name="Takaki Y."/>
            <person name="Nagai Y."/>
            <person name="Toyoda A."/>
            <person name="Suzuki Y."/>
            <person name="Arimoto A."/>
            <person name="Ishii H."/>
            <person name="Satoh N."/>
            <person name="Nishiyama T."/>
            <person name="Hasebe M."/>
            <person name="Maruyama T."/>
            <person name="Minagawa J."/>
            <person name="Obokata J."/>
            <person name="Shigenobu S."/>
        </authorList>
    </citation>
    <scope>NUCLEOTIDE SEQUENCE [LARGE SCALE GENOMIC DNA]</scope>
</reference>
<gene>
    <name evidence="1" type="ORF">ElyMa_000201600</name>
</gene>
<name>A0AAV4EXA2_9GAST</name>